<dbReference type="OrthoDB" id="280278at2"/>
<dbReference type="PANTHER" id="PTHR42983:SF1">
    <property type="entry name" value="IRON-MOLYBDENUM PROTEIN"/>
    <property type="match status" value="1"/>
</dbReference>
<dbReference type="CDD" id="cd00851">
    <property type="entry name" value="MTH1175"/>
    <property type="match status" value="1"/>
</dbReference>
<evidence type="ECO:0000256" key="1">
    <source>
        <dbReference type="SAM" id="MobiDB-lite"/>
    </source>
</evidence>
<dbReference type="Gene3D" id="3.30.420.130">
    <property type="entry name" value="Dinitrogenase iron-molybdenum cofactor biosynthesis domain"/>
    <property type="match status" value="1"/>
</dbReference>
<protein>
    <submittedName>
        <fullName evidence="3">Predicted Fe-Mo cluster-binding protein, NifX family</fullName>
    </submittedName>
</protein>
<dbReference type="PANTHER" id="PTHR42983">
    <property type="entry name" value="DINITROGENASE IRON-MOLYBDENUM COFACTOR PROTEIN-RELATED"/>
    <property type="match status" value="1"/>
</dbReference>
<dbReference type="InterPro" id="IPR033913">
    <property type="entry name" value="MTH1175_dom"/>
</dbReference>
<reference evidence="3 4" key="1">
    <citation type="submission" date="2016-11" db="EMBL/GenBank/DDBJ databases">
        <authorList>
            <person name="Jaros S."/>
            <person name="Januszkiewicz K."/>
            <person name="Wedrychowicz H."/>
        </authorList>
    </citation>
    <scope>NUCLEOTIDE SEQUENCE [LARGE SCALE GENOMIC DNA]</scope>
    <source>
        <strain evidence="3 4">DSM 17477</strain>
    </source>
</reference>
<evidence type="ECO:0000313" key="3">
    <source>
        <dbReference type="EMBL" id="SHJ31350.1"/>
    </source>
</evidence>
<accession>A0A1M6IA70</accession>
<dbReference type="InterPro" id="IPR036105">
    <property type="entry name" value="DiNase_FeMo-co_biosyn_sf"/>
</dbReference>
<dbReference type="Pfam" id="PF02579">
    <property type="entry name" value="Nitro_FeMo-Co"/>
    <property type="match status" value="1"/>
</dbReference>
<dbReference type="SUPFAM" id="SSF53146">
    <property type="entry name" value="Nitrogenase accessory factor-like"/>
    <property type="match status" value="1"/>
</dbReference>
<proteinExistence type="predicted"/>
<dbReference type="Proteomes" id="UP000184052">
    <property type="component" value="Unassembled WGS sequence"/>
</dbReference>
<dbReference type="AlphaFoldDB" id="A0A1M6IA70"/>
<evidence type="ECO:0000259" key="2">
    <source>
        <dbReference type="Pfam" id="PF02579"/>
    </source>
</evidence>
<gene>
    <name evidence="3" type="ORF">SAMN02745751_02253</name>
</gene>
<name>A0A1M6IA70_9FIRM</name>
<sequence>MRVAISTDGNMVAQHFGRCPSYTIVDIADGEAVIQHTVDNPGHAPGNIPNFLNDKGAQCIVCGGMGAKAQGFFADFNIKTILGVTGTVEDAIEALKKDELVGGASTCAPGDGRGYGLDKDECDHEDGEDHDHAH</sequence>
<dbReference type="InterPro" id="IPR003731">
    <property type="entry name" value="Di-Nase_FeMo-co_biosynth"/>
</dbReference>
<feature type="domain" description="Dinitrogenase iron-molybdenum cofactor biosynthesis" evidence="2">
    <location>
        <begin position="8"/>
        <end position="96"/>
    </location>
</feature>
<keyword evidence="4" id="KW-1185">Reference proteome</keyword>
<organism evidence="3 4">
    <name type="scientific">Dethiosulfatibacter aminovorans DSM 17477</name>
    <dbReference type="NCBI Taxonomy" id="1121476"/>
    <lineage>
        <taxon>Bacteria</taxon>
        <taxon>Bacillati</taxon>
        <taxon>Bacillota</taxon>
        <taxon>Tissierellia</taxon>
        <taxon>Dethiosulfatibacter</taxon>
    </lineage>
</organism>
<dbReference type="RefSeq" id="WP_073049683.1">
    <property type="nucleotide sequence ID" value="NZ_FQZL01000016.1"/>
</dbReference>
<feature type="region of interest" description="Disordered" evidence="1">
    <location>
        <begin position="105"/>
        <end position="134"/>
    </location>
</feature>
<feature type="compositionally biased region" description="Basic and acidic residues" evidence="1">
    <location>
        <begin position="116"/>
        <end position="134"/>
    </location>
</feature>
<evidence type="ECO:0000313" key="4">
    <source>
        <dbReference type="Proteomes" id="UP000184052"/>
    </source>
</evidence>
<dbReference type="EMBL" id="FQZL01000016">
    <property type="protein sequence ID" value="SHJ31350.1"/>
    <property type="molecule type" value="Genomic_DNA"/>
</dbReference>
<dbReference type="STRING" id="1121476.SAMN02745751_02253"/>